<dbReference type="PANTHER" id="PTHR30383">
    <property type="entry name" value="THIOESTERASE 1/PROTEASE 1/LYSOPHOSPHOLIPASE L1"/>
    <property type="match status" value="1"/>
</dbReference>
<gene>
    <name evidence="3" type="ORF">KSF_045630</name>
</gene>
<accession>A0A8J3IPG0</accession>
<dbReference type="Gene3D" id="3.40.50.1110">
    <property type="entry name" value="SGNH hydrolase"/>
    <property type="match status" value="1"/>
</dbReference>
<proteinExistence type="predicted"/>
<feature type="signal peptide" evidence="1">
    <location>
        <begin position="1"/>
        <end position="26"/>
    </location>
</feature>
<keyword evidence="4" id="KW-1185">Reference proteome</keyword>
<dbReference type="InterPro" id="IPR036514">
    <property type="entry name" value="SGNH_hydro_sf"/>
</dbReference>
<reference evidence="3" key="1">
    <citation type="submission" date="2020-10" db="EMBL/GenBank/DDBJ databases">
        <title>Taxonomic study of unclassified bacteria belonging to the class Ktedonobacteria.</title>
        <authorList>
            <person name="Yabe S."/>
            <person name="Wang C.M."/>
            <person name="Zheng Y."/>
            <person name="Sakai Y."/>
            <person name="Cavaletti L."/>
            <person name="Monciardini P."/>
            <person name="Donadio S."/>
        </authorList>
    </citation>
    <scope>NUCLEOTIDE SEQUENCE</scope>
    <source>
        <strain evidence="3">ID150040</strain>
    </source>
</reference>
<keyword evidence="1" id="KW-0732">Signal</keyword>
<protein>
    <recommendedName>
        <fullName evidence="2">SGNH hydrolase-type esterase domain-containing protein</fullName>
    </recommendedName>
</protein>
<sequence length="251" mass="27341">MKHFRFWITLEALVLLLVCSACSSQATSNPVSRPSPTNQIQQQPVQPITGQQLLAHGSITYVALGASDAVGVGSNKPGSQGYVPLIADHLPKGSHLLNLGVSGIKLHAALQKELPLALSTSPRLITIWLVTNDFVAGVRYDDYMQDLATLLKQLREGTQARIVMANLPDLTKLPAFAQKTAEQKATILTQIRRWNTGIATLATRYNIALVDLFIRGGALTTHPEYISADGFHPSPSGYVQLANYFWDAIKE</sequence>
<dbReference type="Proteomes" id="UP000597444">
    <property type="component" value="Unassembled WGS sequence"/>
</dbReference>
<dbReference type="InterPro" id="IPR051532">
    <property type="entry name" value="Ester_Hydrolysis_Enzymes"/>
</dbReference>
<evidence type="ECO:0000313" key="3">
    <source>
        <dbReference type="EMBL" id="GHO94515.1"/>
    </source>
</evidence>
<dbReference type="InterPro" id="IPR013830">
    <property type="entry name" value="SGNH_hydro"/>
</dbReference>
<evidence type="ECO:0000313" key="4">
    <source>
        <dbReference type="Proteomes" id="UP000597444"/>
    </source>
</evidence>
<organism evidence="3 4">
    <name type="scientific">Reticulibacter mediterranei</name>
    <dbReference type="NCBI Taxonomy" id="2778369"/>
    <lineage>
        <taxon>Bacteria</taxon>
        <taxon>Bacillati</taxon>
        <taxon>Chloroflexota</taxon>
        <taxon>Ktedonobacteria</taxon>
        <taxon>Ktedonobacterales</taxon>
        <taxon>Reticulibacteraceae</taxon>
        <taxon>Reticulibacter</taxon>
    </lineage>
</organism>
<name>A0A8J3IPG0_9CHLR</name>
<dbReference type="RefSeq" id="WP_220205249.1">
    <property type="nucleotide sequence ID" value="NZ_BNJK01000001.1"/>
</dbReference>
<dbReference type="PANTHER" id="PTHR30383:SF5">
    <property type="entry name" value="SGNH HYDROLASE-TYPE ESTERASE DOMAIN-CONTAINING PROTEIN"/>
    <property type="match status" value="1"/>
</dbReference>
<dbReference type="SUPFAM" id="SSF52266">
    <property type="entry name" value="SGNH hydrolase"/>
    <property type="match status" value="1"/>
</dbReference>
<dbReference type="GO" id="GO:0004622">
    <property type="term" value="F:phosphatidylcholine lysophospholipase activity"/>
    <property type="evidence" value="ECO:0007669"/>
    <property type="project" value="TreeGrafter"/>
</dbReference>
<dbReference type="AlphaFoldDB" id="A0A8J3IPG0"/>
<dbReference type="EMBL" id="BNJK01000001">
    <property type="protein sequence ID" value="GHO94515.1"/>
    <property type="molecule type" value="Genomic_DNA"/>
</dbReference>
<feature type="chain" id="PRO_5035253650" description="SGNH hydrolase-type esterase domain-containing protein" evidence="1">
    <location>
        <begin position="27"/>
        <end position="251"/>
    </location>
</feature>
<comment type="caution">
    <text evidence="3">The sequence shown here is derived from an EMBL/GenBank/DDBJ whole genome shotgun (WGS) entry which is preliminary data.</text>
</comment>
<evidence type="ECO:0000256" key="1">
    <source>
        <dbReference type="SAM" id="SignalP"/>
    </source>
</evidence>
<feature type="domain" description="SGNH hydrolase-type esterase" evidence="2">
    <location>
        <begin position="63"/>
        <end position="238"/>
    </location>
</feature>
<dbReference type="Pfam" id="PF13472">
    <property type="entry name" value="Lipase_GDSL_2"/>
    <property type="match status" value="1"/>
</dbReference>
<evidence type="ECO:0000259" key="2">
    <source>
        <dbReference type="Pfam" id="PF13472"/>
    </source>
</evidence>